<reference evidence="7" key="2">
    <citation type="submission" date="2021-04" db="EMBL/GenBank/DDBJ databases">
        <authorList>
            <person name="Gilroy R."/>
        </authorList>
    </citation>
    <scope>NUCLEOTIDE SEQUENCE</scope>
    <source>
        <strain evidence="7">2239</strain>
    </source>
</reference>
<dbReference type="InterPro" id="IPR052206">
    <property type="entry name" value="Retinol_saturase"/>
</dbReference>
<proteinExistence type="predicted"/>
<dbReference type="InterPro" id="IPR036188">
    <property type="entry name" value="FAD/NAD-bd_sf"/>
</dbReference>
<gene>
    <name evidence="7" type="ORF">H9865_10215</name>
</gene>
<name>A0A9D1V5L3_9FIRM</name>
<dbReference type="EMBL" id="DXFW01000035">
    <property type="protein sequence ID" value="HIX06448.1"/>
    <property type="molecule type" value="Genomic_DNA"/>
</dbReference>
<comment type="caution">
    <text evidence="7">The sequence shown here is derived from an EMBL/GenBank/DDBJ whole genome shotgun (WGS) entry which is preliminary data.</text>
</comment>
<dbReference type="SUPFAM" id="SSF51905">
    <property type="entry name" value="FAD/NAD(P)-binding domain"/>
    <property type="match status" value="1"/>
</dbReference>
<evidence type="ECO:0000256" key="3">
    <source>
        <dbReference type="ARBA" id="ARBA00022827"/>
    </source>
</evidence>
<keyword evidence="5" id="KW-0520">NAD</keyword>
<dbReference type="InterPro" id="IPR002937">
    <property type="entry name" value="Amino_oxidase"/>
</dbReference>
<reference evidence="7" key="1">
    <citation type="journal article" date="2021" name="PeerJ">
        <title>Extensive microbial diversity within the chicken gut microbiome revealed by metagenomics and culture.</title>
        <authorList>
            <person name="Gilroy R."/>
            <person name="Ravi A."/>
            <person name="Getino M."/>
            <person name="Pursley I."/>
            <person name="Horton D.L."/>
            <person name="Alikhan N.F."/>
            <person name="Baker D."/>
            <person name="Gharbi K."/>
            <person name="Hall N."/>
            <person name="Watson M."/>
            <person name="Adriaenssens E.M."/>
            <person name="Foster-Nyarko E."/>
            <person name="Jarju S."/>
            <person name="Secka A."/>
            <person name="Antonio M."/>
            <person name="Oren A."/>
            <person name="Chaudhuri R.R."/>
            <person name="La Ragione R."/>
            <person name="Hildebrand F."/>
            <person name="Pallen M.J."/>
        </authorList>
    </citation>
    <scope>NUCLEOTIDE SEQUENCE</scope>
    <source>
        <strain evidence="7">2239</strain>
    </source>
</reference>
<evidence type="ECO:0000313" key="7">
    <source>
        <dbReference type="EMBL" id="HIX06448.1"/>
    </source>
</evidence>
<keyword evidence="1" id="KW-0285">Flavoprotein</keyword>
<sequence>MATKGNKAYDVVVIGAGNGGLVAAIRVLQAGYSCLLVEKHNLPGGFATSFKRGRFEFEASLHELNDFGSPEEPGDVRKLFRDLGVEDKIDWVRIPEAYHLITTDKKYDCVMPFGQQAFIDKMVEYCPESRKSITEFFELCNEVRDAQTYSNSVNGNTDSAYMKKTFPNFVKAGSYSVNQVLDALKMPQKAKDILNAYWCYLGVDCDRMSFLHYGSMVIRYITRDAWMPKMRSHEISLALDTRIRELGGDIWYQTEAETILADDEGRVRGVRMAGGKTVETRHVIANCSPHLVYGKMLEKKAVTGQMVRAANSRKFAGRGFTLFLGLNKSARELGITSHNYFIYDTADTVKQYDLMKKVSTNHVQATVCLNNAWPECSPEGTCMMYFTTMFMSDDWGNVSEEEYFKKKDEVAQDMIRVFERETGCQIRDAIEEIAVASPTTYARYCGHPEGVIYGYETAEWDSLMPRMMMMKEDALINPGIRFAGGYAMRSSGYSSAYISGDLSGRQTVGDLKKEAQGE</sequence>
<evidence type="ECO:0000256" key="4">
    <source>
        <dbReference type="ARBA" id="ARBA00022857"/>
    </source>
</evidence>
<evidence type="ECO:0000256" key="5">
    <source>
        <dbReference type="ARBA" id="ARBA00023027"/>
    </source>
</evidence>
<feature type="domain" description="Amine oxidase" evidence="6">
    <location>
        <begin position="20"/>
        <end position="406"/>
    </location>
</feature>
<protein>
    <submittedName>
        <fullName evidence="7">FAD-dependent oxidoreductase</fullName>
    </submittedName>
</protein>
<organism evidence="7 8">
    <name type="scientific">Candidatus Allofournierella pullicola</name>
    <dbReference type="NCBI Taxonomy" id="2838596"/>
    <lineage>
        <taxon>Bacteria</taxon>
        <taxon>Bacillati</taxon>
        <taxon>Bacillota</taxon>
        <taxon>Clostridia</taxon>
        <taxon>Eubacteriales</taxon>
        <taxon>Oscillospiraceae</taxon>
        <taxon>Allofournierella</taxon>
    </lineage>
</organism>
<keyword evidence="3" id="KW-0274">FAD</keyword>
<evidence type="ECO:0000259" key="6">
    <source>
        <dbReference type="Pfam" id="PF01593"/>
    </source>
</evidence>
<evidence type="ECO:0000256" key="1">
    <source>
        <dbReference type="ARBA" id="ARBA00022630"/>
    </source>
</evidence>
<dbReference type="Proteomes" id="UP000824193">
    <property type="component" value="Unassembled WGS sequence"/>
</dbReference>
<dbReference type="Pfam" id="PF01593">
    <property type="entry name" value="Amino_oxidase"/>
    <property type="match status" value="1"/>
</dbReference>
<keyword evidence="2" id="KW-0732">Signal</keyword>
<accession>A0A9D1V5L3</accession>
<dbReference type="Gene3D" id="3.50.50.60">
    <property type="entry name" value="FAD/NAD(P)-binding domain"/>
    <property type="match status" value="2"/>
</dbReference>
<keyword evidence="4" id="KW-0521">NADP</keyword>
<evidence type="ECO:0000313" key="8">
    <source>
        <dbReference type="Proteomes" id="UP000824193"/>
    </source>
</evidence>
<dbReference type="PANTHER" id="PTHR46091">
    <property type="entry name" value="BLR7054 PROTEIN"/>
    <property type="match status" value="1"/>
</dbReference>
<dbReference type="GO" id="GO:0016491">
    <property type="term" value="F:oxidoreductase activity"/>
    <property type="evidence" value="ECO:0007669"/>
    <property type="project" value="InterPro"/>
</dbReference>
<dbReference type="AlphaFoldDB" id="A0A9D1V5L3"/>
<dbReference type="PANTHER" id="PTHR46091:SF3">
    <property type="entry name" value="AMINE OXIDASE DOMAIN-CONTAINING PROTEIN"/>
    <property type="match status" value="1"/>
</dbReference>
<evidence type="ECO:0000256" key="2">
    <source>
        <dbReference type="ARBA" id="ARBA00022729"/>
    </source>
</evidence>